<dbReference type="Gene3D" id="1.50.10.10">
    <property type="match status" value="1"/>
</dbReference>
<evidence type="ECO:0000259" key="8">
    <source>
        <dbReference type="Pfam" id="PF03636"/>
    </source>
</evidence>
<dbReference type="InterPro" id="IPR012341">
    <property type="entry name" value="6hp_glycosidase-like_sf"/>
</dbReference>
<evidence type="ECO:0000313" key="10">
    <source>
        <dbReference type="Proteomes" id="UP000683246"/>
    </source>
</evidence>
<feature type="domain" description="Glycoside hydrolase family 65 N-terminal" evidence="8">
    <location>
        <begin position="11"/>
        <end position="266"/>
    </location>
</feature>
<dbReference type="GO" id="GO:0004553">
    <property type="term" value="F:hydrolase activity, hydrolyzing O-glycosyl compounds"/>
    <property type="evidence" value="ECO:0007669"/>
    <property type="project" value="TreeGrafter"/>
</dbReference>
<dbReference type="GO" id="GO:0005975">
    <property type="term" value="P:carbohydrate metabolic process"/>
    <property type="evidence" value="ECO:0007669"/>
    <property type="project" value="InterPro"/>
</dbReference>
<dbReference type="InterPro" id="IPR037018">
    <property type="entry name" value="GH65_N"/>
</dbReference>
<dbReference type="PANTHER" id="PTHR11051:SF8">
    <property type="entry name" value="PROTEIN-GLUCOSYLGALACTOSYLHYDROXYLYSINE GLUCOSIDASE"/>
    <property type="match status" value="1"/>
</dbReference>
<protein>
    <submittedName>
        <fullName evidence="9">Glycoside hydrolase family 65 protein</fullName>
    </submittedName>
</protein>
<dbReference type="InterPro" id="IPR005194">
    <property type="entry name" value="Glyco_hydro_65_C"/>
</dbReference>
<evidence type="ECO:0000259" key="7">
    <source>
        <dbReference type="Pfam" id="PF03633"/>
    </source>
</evidence>
<evidence type="ECO:0000256" key="4">
    <source>
        <dbReference type="PIRSR" id="PIRSR036289-50"/>
    </source>
</evidence>
<gene>
    <name evidence="9" type="ORF">HZI73_23935</name>
</gene>
<dbReference type="SUPFAM" id="SSF74650">
    <property type="entry name" value="Galactose mutarotase-like"/>
    <property type="match status" value="1"/>
</dbReference>
<keyword evidence="9" id="KW-0378">Hydrolase</keyword>
<dbReference type="KEGG" id="vpy:HZI73_23935"/>
<feature type="active site" description="Proton donor" evidence="4">
    <location>
        <position position="486"/>
    </location>
</feature>
<dbReference type="Pfam" id="PF03636">
    <property type="entry name" value="Glyco_hydro_65N"/>
    <property type="match status" value="1"/>
</dbReference>
<feature type="domain" description="Glycoside hydrolase family 65 central catalytic" evidence="6">
    <location>
        <begin position="324"/>
        <end position="684"/>
    </location>
</feature>
<accession>A0A8J8MNG5</accession>
<feature type="binding site" evidence="5">
    <location>
        <begin position="358"/>
        <end position="359"/>
    </location>
    <ligand>
        <name>substrate</name>
    </ligand>
</feature>
<organism evidence="9 10">
    <name type="scientific">Vallitalea pronyensis</name>
    <dbReference type="NCBI Taxonomy" id="1348613"/>
    <lineage>
        <taxon>Bacteria</taxon>
        <taxon>Bacillati</taxon>
        <taxon>Bacillota</taxon>
        <taxon>Clostridia</taxon>
        <taxon>Lachnospirales</taxon>
        <taxon>Vallitaleaceae</taxon>
        <taxon>Vallitalea</taxon>
    </lineage>
</organism>
<dbReference type="InterPro" id="IPR017045">
    <property type="entry name" value="Malt_Pase/Glycosyl_Hdrlase"/>
</dbReference>
<dbReference type="Proteomes" id="UP000683246">
    <property type="component" value="Chromosome"/>
</dbReference>
<sequence>MHNIDVWGIKEDALDPNNYPLHETLFALGNGYIGTRGNFEEGTSFGGHDGTFINGFYDYYDLTYGEKYNGYPHRSHAMLNVTDGKRTAIFIQGEKLDLATGTIDDYERHINFREGILIRSFKWTSSKGYTVAYRSERLLSLDNKHLMLNKLTLTPLNFDGDITLVSSLDGDVTNITKADDPRIGVEFQGDELRVVKTQITHELGELVSKTKSSELGLITLMKHRLIYDGQIQRTLEQKDKFIAHHYTLAATNNKAITLEKYVTYHTYENTQHEQMDSASKKCIEEAYNLGYHAYVVKQKAYLHSFWEHADVEIKGDDATLQGIRFNMFHLLQSVGRDGYTNIAAKGLTGEGYEGHYFWDTEIYILPFFIYTNPNIAKKLVEYRYHLLDAARKRREDMQYKKGALYPWRTINGEECSAYYPAGTAQYHINADIAYTVCKYVEATNDEAFLVEAGLEMLIETARLWLQIGHYNDQEAFHICCVTGPDEYTAVVNNNVYTNLMAAHNLRNAYEAAKQIEKKYPKEYQALVDKIGLDSQELQDFDKASKKMYVPYDHKRKLYPQDDSFFQKPLWDFERSKDKRPILMHYHPLNIYRAQVCKQADLILLEFLLGHQFDQEQKKRDYDYYEKITTHDSSLSTCIFSIMANELGYYDKGYDYFIHSARTDIDDMHHNTTAGVHTANMAGTWLSIVFGFGGMREVDGELHFNAHLPQQWDSYSFHITFKDRRIRVKVDGDGVHFVLLEGEPLKVYDKGEALVISK</sequence>
<dbReference type="Pfam" id="PF03632">
    <property type="entry name" value="Glyco_hydro_65m"/>
    <property type="match status" value="1"/>
</dbReference>
<keyword evidence="10" id="KW-1185">Reference proteome</keyword>
<name>A0A8J8MNG5_9FIRM</name>
<evidence type="ECO:0000259" key="6">
    <source>
        <dbReference type="Pfam" id="PF03632"/>
    </source>
</evidence>
<dbReference type="PANTHER" id="PTHR11051">
    <property type="entry name" value="GLYCOSYL HYDROLASE-RELATED"/>
    <property type="match status" value="1"/>
</dbReference>
<dbReference type="InterPro" id="IPR005195">
    <property type="entry name" value="Glyco_hydro_65_M"/>
</dbReference>
<dbReference type="Gene3D" id="2.70.98.40">
    <property type="entry name" value="Glycoside hydrolase, family 65, N-terminal domain"/>
    <property type="match status" value="1"/>
</dbReference>
<dbReference type="Gene3D" id="2.60.420.10">
    <property type="entry name" value="Maltose phosphorylase, domain 3"/>
    <property type="match status" value="1"/>
</dbReference>
<comment type="similarity">
    <text evidence="1">Belongs to the glycosyl hydrolase 65 family.</text>
</comment>
<dbReference type="InterPro" id="IPR005196">
    <property type="entry name" value="Glyco_hydro_65_N"/>
</dbReference>
<dbReference type="GO" id="GO:0030246">
    <property type="term" value="F:carbohydrate binding"/>
    <property type="evidence" value="ECO:0007669"/>
    <property type="project" value="InterPro"/>
</dbReference>
<evidence type="ECO:0000313" key="9">
    <source>
        <dbReference type="EMBL" id="QUI25157.1"/>
    </source>
</evidence>
<evidence type="ECO:0000256" key="3">
    <source>
        <dbReference type="ARBA" id="ARBA00022679"/>
    </source>
</evidence>
<dbReference type="EMBL" id="CP058649">
    <property type="protein sequence ID" value="QUI25157.1"/>
    <property type="molecule type" value="Genomic_DNA"/>
</dbReference>
<dbReference type="PIRSF" id="PIRSF036289">
    <property type="entry name" value="Glycosyl_hydrolase_malt_phosph"/>
    <property type="match status" value="1"/>
</dbReference>
<reference evidence="9" key="1">
    <citation type="submission" date="2020-07" db="EMBL/GenBank/DDBJ databases">
        <title>Vallitalea pronyensis genome.</title>
        <authorList>
            <person name="Postec A."/>
        </authorList>
    </citation>
    <scope>NUCLEOTIDE SEQUENCE</scope>
    <source>
        <strain evidence="9">FatNI3</strain>
    </source>
</reference>
<dbReference type="AlphaFoldDB" id="A0A8J8MNG5"/>
<proteinExistence type="inferred from homology"/>
<dbReference type="InterPro" id="IPR008928">
    <property type="entry name" value="6-hairpin_glycosidase_sf"/>
</dbReference>
<keyword evidence="2" id="KW-0328">Glycosyltransferase</keyword>
<dbReference type="RefSeq" id="WP_212695857.1">
    <property type="nucleotide sequence ID" value="NZ_CP058649.1"/>
</dbReference>
<feature type="binding site" evidence="5">
    <location>
        <begin position="597"/>
        <end position="598"/>
    </location>
    <ligand>
        <name>substrate</name>
    </ligand>
</feature>
<dbReference type="SUPFAM" id="SSF48208">
    <property type="entry name" value="Six-hairpin glycosidases"/>
    <property type="match status" value="1"/>
</dbReference>
<dbReference type="GO" id="GO:0016757">
    <property type="term" value="F:glycosyltransferase activity"/>
    <property type="evidence" value="ECO:0007669"/>
    <property type="project" value="UniProtKB-KW"/>
</dbReference>
<evidence type="ECO:0000256" key="2">
    <source>
        <dbReference type="ARBA" id="ARBA00022676"/>
    </source>
</evidence>
<dbReference type="InterPro" id="IPR011013">
    <property type="entry name" value="Gal_mutarotase_sf_dom"/>
</dbReference>
<evidence type="ECO:0000256" key="5">
    <source>
        <dbReference type="PIRSR" id="PIRSR036289-51"/>
    </source>
</evidence>
<feature type="domain" description="Glycoside hydrolase family 65 C-terminal" evidence="7">
    <location>
        <begin position="694"/>
        <end position="753"/>
    </location>
</feature>
<dbReference type="Pfam" id="PF03633">
    <property type="entry name" value="Glyco_hydro_65C"/>
    <property type="match status" value="1"/>
</dbReference>
<evidence type="ECO:0000256" key="1">
    <source>
        <dbReference type="ARBA" id="ARBA00006768"/>
    </source>
</evidence>
<keyword evidence="3" id="KW-0808">Transferase</keyword>